<comment type="caution">
    <text evidence="2">The sequence shown here is derived from an EMBL/GenBank/DDBJ whole genome shotgun (WGS) entry which is preliminary data.</text>
</comment>
<proteinExistence type="predicted"/>
<reference evidence="2" key="1">
    <citation type="submission" date="2020-08" db="EMBL/GenBank/DDBJ databases">
        <title>Multicomponent nature underlies the extraordinary mechanical properties of spider dragline silk.</title>
        <authorList>
            <person name="Kono N."/>
            <person name="Nakamura H."/>
            <person name="Mori M."/>
            <person name="Yoshida Y."/>
            <person name="Ohtoshi R."/>
            <person name="Malay A.D."/>
            <person name="Moran D.A.P."/>
            <person name="Tomita M."/>
            <person name="Numata K."/>
            <person name="Arakawa K."/>
        </authorList>
    </citation>
    <scope>NUCLEOTIDE SEQUENCE</scope>
</reference>
<evidence type="ECO:0000313" key="2">
    <source>
        <dbReference type="EMBL" id="GFS71779.1"/>
    </source>
</evidence>
<accession>A0A8X6T1V0</accession>
<name>A0A8X6T1V0_NEPPI</name>
<sequence length="116" mass="13153">MWPLDVHYGILLIKCVSSSLTIVPLQRSFTSTGHLRVLGLSRRSATTPWNCEPCSRRNRAERNWTGQHLHATCQGAFPTGPMCYLRTRWNTKKGRALPRRTQLSKSKSEQSGTISK</sequence>
<evidence type="ECO:0000256" key="1">
    <source>
        <dbReference type="SAM" id="MobiDB-lite"/>
    </source>
</evidence>
<dbReference type="EMBL" id="BMAW01049666">
    <property type="protein sequence ID" value="GFS71779.1"/>
    <property type="molecule type" value="Genomic_DNA"/>
</dbReference>
<gene>
    <name evidence="2" type="ORF">NPIL_267671</name>
</gene>
<dbReference type="Proteomes" id="UP000887013">
    <property type="component" value="Unassembled WGS sequence"/>
</dbReference>
<protein>
    <submittedName>
        <fullName evidence="2">Uncharacterized protein</fullName>
    </submittedName>
</protein>
<feature type="compositionally biased region" description="Polar residues" evidence="1">
    <location>
        <begin position="101"/>
        <end position="116"/>
    </location>
</feature>
<feature type="region of interest" description="Disordered" evidence="1">
    <location>
        <begin position="94"/>
        <end position="116"/>
    </location>
</feature>
<evidence type="ECO:0000313" key="3">
    <source>
        <dbReference type="Proteomes" id="UP000887013"/>
    </source>
</evidence>
<keyword evidence="3" id="KW-1185">Reference proteome</keyword>
<dbReference type="AlphaFoldDB" id="A0A8X6T1V0"/>
<organism evidence="2 3">
    <name type="scientific">Nephila pilipes</name>
    <name type="common">Giant wood spider</name>
    <name type="synonym">Nephila maculata</name>
    <dbReference type="NCBI Taxonomy" id="299642"/>
    <lineage>
        <taxon>Eukaryota</taxon>
        <taxon>Metazoa</taxon>
        <taxon>Ecdysozoa</taxon>
        <taxon>Arthropoda</taxon>
        <taxon>Chelicerata</taxon>
        <taxon>Arachnida</taxon>
        <taxon>Araneae</taxon>
        <taxon>Araneomorphae</taxon>
        <taxon>Entelegynae</taxon>
        <taxon>Araneoidea</taxon>
        <taxon>Nephilidae</taxon>
        <taxon>Nephila</taxon>
    </lineage>
</organism>